<dbReference type="HOGENOM" id="CLU_000022_59_0_11"/>
<sequence length="529" mass="56328">MPRDVFADMWAATVRTHGDRPFLVFRDETGEVSRWTYREFDTVVGRVADSLGNAGVRPGTSVHVALRNCPAFVALWLAVARLGAWLVPVDPASATRDIARQVARVEPVVGVCAEARGDSYRAGAGGAVRTLIELAEDASDIAPGAALMGTNSSSGVDPVGSDRLAVMFTSGTTSEPKGVVLTQANYAQVADAMARAVDLRPRHRWFVTLPLFHANAQYYCFGPAIAVGASVALTATFSASGWVGQARELEVTHASLFAAPIRMILARCPADSEPLALEHVWFAQNLGGEHYERFARLVGTRPRQLYGLTESIAVVCADTGDMPRADTIGRPLGRRVHIDRLEGGGSAGPGEPGMLSVHGTPGVDLFLEYLDAPEATSAALRHTDDGAWFVTGDVVTTDDDGVMRFVGRADDVIKVAGENVSLTAVEATVAQAPGVLEVAVVARPDPVRDVVPVAYVVARDPDTPPRPEQLAMWAADNLAPSARPQEWVLIDALPRTSVGKVRRFQLPSPPVSAADHPADRDGSTEGVRR</sequence>
<dbReference type="PATRIC" id="fig|1415166.3.peg.5212"/>
<dbReference type="AlphaFoldDB" id="W5TLK6"/>
<gene>
    <name evidence="4" type="ORF">NONO_c50540</name>
</gene>
<name>W5TLK6_9NOCA</name>
<dbReference type="KEGG" id="nno:NONO_c50540"/>
<proteinExistence type="predicted"/>
<dbReference type="Gene3D" id="3.40.50.12780">
    <property type="entry name" value="N-terminal domain of ligase-like"/>
    <property type="match status" value="1"/>
</dbReference>
<feature type="compositionally biased region" description="Basic and acidic residues" evidence="1">
    <location>
        <begin position="516"/>
        <end position="529"/>
    </location>
</feature>
<evidence type="ECO:0000259" key="2">
    <source>
        <dbReference type="Pfam" id="PF00501"/>
    </source>
</evidence>
<organism evidence="4 5">
    <name type="scientific">Nocardia nova SH22a</name>
    <dbReference type="NCBI Taxonomy" id="1415166"/>
    <lineage>
        <taxon>Bacteria</taxon>
        <taxon>Bacillati</taxon>
        <taxon>Actinomycetota</taxon>
        <taxon>Actinomycetes</taxon>
        <taxon>Mycobacteriales</taxon>
        <taxon>Nocardiaceae</taxon>
        <taxon>Nocardia</taxon>
    </lineage>
</organism>
<dbReference type="Pfam" id="PF00501">
    <property type="entry name" value="AMP-binding"/>
    <property type="match status" value="1"/>
</dbReference>
<keyword evidence="4" id="KW-0436">Ligase</keyword>
<evidence type="ECO:0000313" key="5">
    <source>
        <dbReference type="Proteomes" id="UP000019150"/>
    </source>
</evidence>
<evidence type="ECO:0000259" key="3">
    <source>
        <dbReference type="Pfam" id="PF13193"/>
    </source>
</evidence>
<accession>W5TLK6</accession>
<dbReference type="InterPro" id="IPR000873">
    <property type="entry name" value="AMP-dep_synth/lig_dom"/>
</dbReference>
<dbReference type="Proteomes" id="UP000019150">
    <property type="component" value="Chromosome"/>
</dbReference>
<evidence type="ECO:0000256" key="1">
    <source>
        <dbReference type="SAM" id="MobiDB-lite"/>
    </source>
</evidence>
<dbReference type="PANTHER" id="PTHR43767:SF1">
    <property type="entry name" value="NONRIBOSOMAL PEPTIDE SYNTHASE PES1 (EUROFUNG)-RELATED"/>
    <property type="match status" value="1"/>
</dbReference>
<dbReference type="InterPro" id="IPR042099">
    <property type="entry name" value="ANL_N_sf"/>
</dbReference>
<dbReference type="RefSeq" id="WP_025351226.1">
    <property type="nucleotide sequence ID" value="NZ_CP006850.1"/>
</dbReference>
<dbReference type="PROSITE" id="PS00455">
    <property type="entry name" value="AMP_BINDING"/>
    <property type="match status" value="1"/>
</dbReference>
<dbReference type="Pfam" id="PF13193">
    <property type="entry name" value="AMP-binding_C"/>
    <property type="match status" value="1"/>
</dbReference>
<dbReference type="InterPro" id="IPR050237">
    <property type="entry name" value="ATP-dep_AMP-bd_enzyme"/>
</dbReference>
<feature type="domain" description="AMP-binding enzyme C-terminal" evidence="3">
    <location>
        <begin position="425"/>
        <end position="500"/>
    </location>
</feature>
<dbReference type="InterPro" id="IPR025110">
    <property type="entry name" value="AMP-bd_C"/>
</dbReference>
<dbReference type="InterPro" id="IPR020845">
    <property type="entry name" value="AMP-binding_CS"/>
</dbReference>
<feature type="domain" description="AMP-dependent synthetase/ligase" evidence="2">
    <location>
        <begin position="12"/>
        <end position="360"/>
    </location>
</feature>
<dbReference type="EMBL" id="CP006850">
    <property type="protein sequence ID" value="AHH19838.1"/>
    <property type="molecule type" value="Genomic_DNA"/>
</dbReference>
<dbReference type="GO" id="GO:0016878">
    <property type="term" value="F:acid-thiol ligase activity"/>
    <property type="evidence" value="ECO:0007669"/>
    <property type="project" value="UniProtKB-ARBA"/>
</dbReference>
<protein>
    <submittedName>
        <fullName evidence="4">Putative fatty-acid--CoA ligase</fullName>
    </submittedName>
</protein>
<reference evidence="4 5" key="1">
    <citation type="journal article" date="2014" name="Appl. Environ. Microbiol.">
        <title>Insights into the Microbial Degradation of Rubber and Gutta-Percha by Analysis of the Complete Genome of Nocardia nova SH22a.</title>
        <authorList>
            <person name="Luo Q."/>
            <person name="Hiessl S."/>
            <person name="Poehlein A."/>
            <person name="Daniel R."/>
            <person name="Steinbuchel A."/>
        </authorList>
    </citation>
    <scope>NUCLEOTIDE SEQUENCE [LARGE SCALE GENOMIC DNA]</scope>
    <source>
        <strain evidence="4">SH22a</strain>
    </source>
</reference>
<feature type="region of interest" description="Disordered" evidence="1">
    <location>
        <begin position="504"/>
        <end position="529"/>
    </location>
</feature>
<evidence type="ECO:0000313" key="4">
    <source>
        <dbReference type="EMBL" id="AHH19838.1"/>
    </source>
</evidence>
<keyword evidence="5" id="KW-1185">Reference proteome</keyword>
<dbReference type="SUPFAM" id="SSF56801">
    <property type="entry name" value="Acetyl-CoA synthetase-like"/>
    <property type="match status" value="1"/>
</dbReference>
<dbReference type="STRING" id="1415166.NONO_c50540"/>
<dbReference type="Gene3D" id="3.30.300.30">
    <property type="match status" value="1"/>
</dbReference>
<dbReference type="PANTHER" id="PTHR43767">
    <property type="entry name" value="LONG-CHAIN-FATTY-ACID--COA LIGASE"/>
    <property type="match status" value="1"/>
</dbReference>
<dbReference type="eggNOG" id="COG0318">
    <property type="taxonomic scope" value="Bacteria"/>
</dbReference>
<dbReference type="InterPro" id="IPR045851">
    <property type="entry name" value="AMP-bd_C_sf"/>
</dbReference>